<organism evidence="3 4">
    <name type="scientific">Amazona collaria</name>
    <name type="common">yellow-billed parrot</name>
    <dbReference type="NCBI Taxonomy" id="241587"/>
    <lineage>
        <taxon>Eukaryota</taxon>
        <taxon>Metazoa</taxon>
        <taxon>Chordata</taxon>
        <taxon>Craniata</taxon>
        <taxon>Vertebrata</taxon>
        <taxon>Euteleostomi</taxon>
        <taxon>Archelosauria</taxon>
        <taxon>Archosauria</taxon>
        <taxon>Dinosauria</taxon>
        <taxon>Saurischia</taxon>
        <taxon>Theropoda</taxon>
        <taxon>Coelurosauria</taxon>
        <taxon>Aves</taxon>
        <taxon>Neognathae</taxon>
        <taxon>Neoaves</taxon>
        <taxon>Telluraves</taxon>
        <taxon>Australaves</taxon>
        <taxon>Psittaciformes</taxon>
        <taxon>Psittacidae</taxon>
        <taxon>Amazona</taxon>
    </lineage>
</organism>
<dbReference type="AlphaFoldDB" id="A0A8B9G700"/>
<proteinExistence type="predicted"/>
<evidence type="ECO:0000256" key="1">
    <source>
        <dbReference type="SAM" id="SignalP"/>
    </source>
</evidence>
<accession>A0A8B9G700</accession>
<dbReference type="CDD" id="cd00063">
    <property type="entry name" value="FN3"/>
    <property type="match status" value="1"/>
</dbReference>
<dbReference type="InterPro" id="IPR013783">
    <property type="entry name" value="Ig-like_fold"/>
</dbReference>
<reference evidence="3" key="2">
    <citation type="submission" date="2025-09" db="UniProtKB">
        <authorList>
            <consortium name="Ensembl"/>
        </authorList>
    </citation>
    <scope>IDENTIFICATION</scope>
</reference>
<dbReference type="SUPFAM" id="SSF49265">
    <property type="entry name" value="Fibronectin type III"/>
    <property type="match status" value="1"/>
</dbReference>
<name>A0A8B9G700_9PSIT</name>
<evidence type="ECO:0000259" key="2">
    <source>
        <dbReference type="PROSITE" id="PS50853"/>
    </source>
</evidence>
<protein>
    <recommendedName>
        <fullName evidence="2">Fibronectin type-III domain-containing protein</fullName>
    </recommendedName>
</protein>
<feature type="chain" id="PRO_5034505016" description="Fibronectin type-III domain-containing protein" evidence="1">
    <location>
        <begin position="19"/>
        <end position="134"/>
    </location>
</feature>
<dbReference type="InterPro" id="IPR036116">
    <property type="entry name" value="FN3_sf"/>
</dbReference>
<dbReference type="InterPro" id="IPR003961">
    <property type="entry name" value="FN3_dom"/>
</dbReference>
<evidence type="ECO:0000313" key="3">
    <source>
        <dbReference type="Ensembl" id="ENSACOP00000020081.1"/>
    </source>
</evidence>
<feature type="signal peptide" evidence="1">
    <location>
        <begin position="1"/>
        <end position="18"/>
    </location>
</feature>
<keyword evidence="4" id="KW-1185">Reference proteome</keyword>
<dbReference type="Gene3D" id="2.60.40.10">
    <property type="entry name" value="Immunoglobulins"/>
    <property type="match status" value="1"/>
</dbReference>
<sequence length="134" mass="14512">MNTAFFLPYLSFASVCLCLSRLLFNSLEVPQLTDLSFVDITDSSIGLRWTPLNASTIIGYRITVVAAGESVPIFEDFVDSSVGYYTVTGLEPGIDYDISGGAVQTPSGLDSYLSFQQPVSVVAPLFPQRPKGCR</sequence>
<reference evidence="3" key="1">
    <citation type="submission" date="2025-08" db="UniProtKB">
        <authorList>
            <consortium name="Ensembl"/>
        </authorList>
    </citation>
    <scope>IDENTIFICATION</scope>
</reference>
<dbReference type="Ensembl" id="ENSACOT00000020807.1">
    <property type="protein sequence ID" value="ENSACOP00000020081.1"/>
    <property type="gene ID" value="ENSACOG00000013837.1"/>
</dbReference>
<dbReference type="Proteomes" id="UP000694522">
    <property type="component" value="Unplaced"/>
</dbReference>
<dbReference type="Pfam" id="PF00041">
    <property type="entry name" value="fn3"/>
    <property type="match status" value="1"/>
</dbReference>
<feature type="domain" description="Fibronectin type-III" evidence="2">
    <location>
        <begin position="31"/>
        <end position="124"/>
    </location>
</feature>
<keyword evidence="1" id="KW-0732">Signal</keyword>
<evidence type="ECO:0000313" key="4">
    <source>
        <dbReference type="Proteomes" id="UP000694522"/>
    </source>
</evidence>
<dbReference type="PROSITE" id="PS50853">
    <property type="entry name" value="FN3"/>
    <property type="match status" value="1"/>
</dbReference>
<dbReference type="SMART" id="SM00060">
    <property type="entry name" value="FN3"/>
    <property type="match status" value="1"/>
</dbReference>